<name>A0A3B0TPJ8_9ZZZZ</name>
<gene>
    <name evidence="1" type="ORF">MNBD_ALPHA09-261</name>
</gene>
<dbReference type="EMBL" id="UOEM01000112">
    <property type="protein sequence ID" value="VAW18153.1"/>
    <property type="molecule type" value="Genomic_DNA"/>
</dbReference>
<sequence>MISGFIALVFTMWTRASFALLVLFGAVLADATAFAQAIRKIQAQDEFQTPRNGLMFLNVARPGAGLARPARRPDMIVVGNITRAQAVRAAIRCNRGGEALKPPVRQGQGFVVKVLKGSYVRFIRVDKDGQCG</sequence>
<dbReference type="AlphaFoldDB" id="A0A3B0TPJ8"/>
<reference evidence="1" key="1">
    <citation type="submission" date="2018-06" db="EMBL/GenBank/DDBJ databases">
        <authorList>
            <person name="Zhirakovskaya E."/>
        </authorList>
    </citation>
    <scope>NUCLEOTIDE SEQUENCE</scope>
</reference>
<protein>
    <submittedName>
        <fullName evidence="1">Uncharacterized protein</fullName>
    </submittedName>
</protein>
<evidence type="ECO:0000313" key="1">
    <source>
        <dbReference type="EMBL" id="VAW18153.1"/>
    </source>
</evidence>
<organism evidence="1">
    <name type="scientific">hydrothermal vent metagenome</name>
    <dbReference type="NCBI Taxonomy" id="652676"/>
    <lineage>
        <taxon>unclassified sequences</taxon>
        <taxon>metagenomes</taxon>
        <taxon>ecological metagenomes</taxon>
    </lineage>
</organism>
<accession>A0A3B0TPJ8</accession>
<proteinExistence type="predicted"/>